<feature type="compositionally biased region" description="Basic and acidic residues" evidence="1">
    <location>
        <begin position="8"/>
        <end position="34"/>
    </location>
</feature>
<dbReference type="GO" id="GO:0005737">
    <property type="term" value="C:cytoplasm"/>
    <property type="evidence" value="ECO:0007669"/>
    <property type="project" value="TreeGrafter"/>
</dbReference>
<dbReference type="SUPFAM" id="SSF46565">
    <property type="entry name" value="Chaperone J-domain"/>
    <property type="match status" value="1"/>
</dbReference>
<feature type="region of interest" description="Disordered" evidence="1">
    <location>
        <begin position="1"/>
        <end position="62"/>
    </location>
</feature>
<dbReference type="InterPro" id="IPR018253">
    <property type="entry name" value="DnaJ_domain_CS"/>
</dbReference>
<evidence type="ECO:0000256" key="1">
    <source>
        <dbReference type="SAM" id="MobiDB-lite"/>
    </source>
</evidence>
<evidence type="ECO:0000313" key="5">
    <source>
        <dbReference type="Proteomes" id="UP000245609"/>
    </source>
</evidence>
<sequence length="307" mass="35162">MTRHKNQAKKDAEINKKGKDLDSAKADQEYKDQSSENEDDYNSDSDSDSGNGASTEKDIAESNETDLYKILNVARDATLQEIKSGYKRLALATHPDKKRTSSKGGITEEEEKKANIEFQRLSFAYSVLSDQNKRKYYDNTGSAENIDLLDSTNGFFGTDEQGRDWTEYFLSLYGGLVNTESIEKFSRSDEELKDLIAAYKEFNGDLTKIFENVMLLDEETDTERVVCLFNEKIKNGELESTKIYEMASSKTAIKNRKKRAPQKIRYRHQQTLDNIADSIAEKYKDKPADSMPSEEEFLKLQEKLFKK</sequence>
<dbReference type="PROSITE" id="PS50076">
    <property type="entry name" value="DNAJ_2"/>
    <property type="match status" value="1"/>
</dbReference>
<dbReference type="AlphaFoldDB" id="A0A2T9ZF72"/>
<dbReference type="Gene3D" id="1.10.287.110">
    <property type="entry name" value="DnaJ domain"/>
    <property type="match status" value="1"/>
</dbReference>
<dbReference type="PANTHER" id="PTHR44144">
    <property type="entry name" value="DNAJ HOMOLOG SUBFAMILY C MEMBER 9"/>
    <property type="match status" value="1"/>
</dbReference>
<evidence type="ECO:0000313" key="4">
    <source>
        <dbReference type="EMBL" id="PVV03602.1"/>
    </source>
</evidence>
<reference evidence="3 5" key="1">
    <citation type="journal article" date="2018" name="MBio">
        <title>Comparative Genomics Reveals the Core Gene Toolbox for the Fungus-Insect Symbiosis.</title>
        <authorList>
            <person name="Wang Y."/>
            <person name="Stata M."/>
            <person name="Wang W."/>
            <person name="Stajich J.E."/>
            <person name="White M.M."/>
            <person name="Moncalvo J.M."/>
        </authorList>
    </citation>
    <scope>NUCLEOTIDE SEQUENCE [LARGE SCALE GENOMIC DNA]</scope>
    <source>
        <strain evidence="3 5">SC-DP-2</strain>
    </source>
</reference>
<feature type="compositionally biased region" description="Acidic residues" evidence="1">
    <location>
        <begin position="35"/>
        <end position="47"/>
    </location>
</feature>
<dbReference type="EMBL" id="MBFS01000257">
    <property type="protein sequence ID" value="PVV03253.1"/>
    <property type="molecule type" value="Genomic_DNA"/>
</dbReference>
<organism evidence="3 5">
    <name type="scientific">Smittium megazygosporum</name>
    <dbReference type="NCBI Taxonomy" id="133381"/>
    <lineage>
        <taxon>Eukaryota</taxon>
        <taxon>Fungi</taxon>
        <taxon>Fungi incertae sedis</taxon>
        <taxon>Zoopagomycota</taxon>
        <taxon>Kickxellomycotina</taxon>
        <taxon>Harpellomycetes</taxon>
        <taxon>Harpellales</taxon>
        <taxon>Legeriomycetaceae</taxon>
        <taxon>Smittium</taxon>
    </lineage>
</organism>
<dbReference type="Pfam" id="PF23302">
    <property type="entry name" value="HTH_DNAJC9"/>
    <property type="match status" value="1"/>
</dbReference>
<feature type="domain" description="J" evidence="2">
    <location>
        <begin position="66"/>
        <end position="141"/>
    </location>
</feature>
<gene>
    <name evidence="4" type="ORF">BB560_001915</name>
    <name evidence="3" type="ORF">BB560_002290</name>
</gene>
<dbReference type="InterPro" id="IPR001623">
    <property type="entry name" value="DnaJ_domain"/>
</dbReference>
<dbReference type="OrthoDB" id="110024at2759"/>
<name>A0A2T9ZF72_9FUNG</name>
<protein>
    <recommendedName>
        <fullName evidence="2">J domain-containing protein</fullName>
    </recommendedName>
</protein>
<dbReference type="Proteomes" id="UP000245609">
    <property type="component" value="Unassembled WGS sequence"/>
</dbReference>
<dbReference type="PROSITE" id="PS00636">
    <property type="entry name" value="DNAJ_1"/>
    <property type="match status" value="1"/>
</dbReference>
<dbReference type="CDD" id="cd06257">
    <property type="entry name" value="DnaJ"/>
    <property type="match status" value="1"/>
</dbReference>
<dbReference type="GO" id="GO:0031072">
    <property type="term" value="F:heat shock protein binding"/>
    <property type="evidence" value="ECO:0007669"/>
    <property type="project" value="TreeGrafter"/>
</dbReference>
<dbReference type="InterPro" id="IPR056453">
    <property type="entry name" value="HTH_DNAJC9"/>
</dbReference>
<accession>A0A2T9ZF72</accession>
<dbReference type="InterPro" id="IPR052594">
    <property type="entry name" value="J_domain-containing_protein"/>
</dbReference>
<proteinExistence type="predicted"/>
<dbReference type="GO" id="GO:0005634">
    <property type="term" value="C:nucleus"/>
    <property type="evidence" value="ECO:0007669"/>
    <property type="project" value="TreeGrafter"/>
</dbReference>
<dbReference type="SMART" id="SM00271">
    <property type="entry name" value="DnaJ"/>
    <property type="match status" value="1"/>
</dbReference>
<dbReference type="PRINTS" id="PR00625">
    <property type="entry name" value="JDOMAIN"/>
</dbReference>
<comment type="caution">
    <text evidence="3">The sequence shown here is derived from an EMBL/GenBank/DDBJ whole genome shotgun (WGS) entry which is preliminary data.</text>
</comment>
<keyword evidence="5" id="KW-1185">Reference proteome</keyword>
<dbReference type="EMBL" id="MBFS01000213">
    <property type="protein sequence ID" value="PVV03602.1"/>
    <property type="molecule type" value="Genomic_DNA"/>
</dbReference>
<dbReference type="Pfam" id="PF00226">
    <property type="entry name" value="DnaJ"/>
    <property type="match status" value="1"/>
</dbReference>
<dbReference type="PANTHER" id="PTHR44144:SF1">
    <property type="entry name" value="DNAJ HOMOLOG SUBFAMILY C MEMBER 9"/>
    <property type="match status" value="1"/>
</dbReference>
<dbReference type="InterPro" id="IPR036869">
    <property type="entry name" value="J_dom_sf"/>
</dbReference>
<evidence type="ECO:0000259" key="2">
    <source>
        <dbReference type="PROSITE" id="PS50076"/>
    </source>
</evidence>
<evidence type="ECO:0000313" key="3">
    <source>
        <dbReference type="EMBL" id="PVV03253.1"/>
    </source>
</evidence>